<dbReference type="InterPro" id="IPR003660">
    <property type="entry name" value="HAMP_dom"/>
</dbReference>
<evidence type="ECO:0000259" key="17">
    <source>
        <dbReference type="PROSITE" id="PS50885"/>
    </source>
</evidence>
<dbReference type="SUPFAM" id="SSF47384">
    <property type="entry name" value="Homodimeric domain of signal transducing histidine kinase"/>
    <property type="match status" value="1"/>
</dbReference>
<organism evidence="18 19">
    <name type="scientific">Geotrichum candidum</name>
    <name type="common">Oospora lactis</name>
    <name type="synonym">Dipodascus geotrichum</name>
    <dbReference type="NCBI Taxonomy" id="1173061"/>
    <lineage>
        <taxon>Eukaryota</taxon>
        <taxon>Fungi</taxon>
        <taxon>Dikarya</taxon>
        <taxon>Ascomycota</taxon>
        <taxon>Saccharomycotina</taxon>
        <taxon>Dipodascomycetes</taxon>
        <taxon>Dipodascales</taxon>
        <taxon>Dipodascaceae</taxon>
        <taxon>Geotrichum</taxon>
    </lineage>
</organism>
<evidence type="ECO:0000313" key="19">
    <source>
        <dbReference type="Proteomes" id="UP000242525"/>
    </source>
</evidence>
<evidence type="ECO:0000259" key="16">
    <source>
        <dbReference type="PROSITE" id="PS50110"/>
    </source>
</evidence>
<evidence type="ECO:0000256" key="1">
    <source>
        <dbReference type="ARBA" id="ARBA00000085"/>
    </source>
</evidence>
<dbReference type="SUPFAM" id="SSF52172">
    <property type="entry name" value="CheY-like"/>
    <property type="match status" value="1"/>
</dbReference>
<dbReference type="InterPro" id="IPR005467">
    <property type="entry name" value="His_kinase_dom"/>
</dbReference>
<dbReference type="GO" id="GO:0005524">
    <property type="term" value="F:ATP binding"/>
    <property type="evidence" value="ECO:0007669"/>
    <property type="project" value="UniProtKB-KW"/>
</dbReference>
<dbReference type="SMART" id="SM00388">
    <property type="entry name" value="HisKA"/>
    <property type="match status" value="1"/>
</dbReference>
<evidence type="ECO:0000256" key="11">
    <source>
        <dbReference type="ARBA" id="ARBA00023012"/>
    </source>
</evidence>
<dbReference type="Pfam" id="PF02518">
    <property type="entry name" value="HATPase_c"/>
    <property type="match status" value="1"/>
</dbReference>
<dbReference type="InterPro" id="IPR001789">
    <property type="entry name" value="Sig_transdc_resp-reg_receiver"/>
</dbReference>
<evidence type="ECO:0000256" key="14">
    <source>
        <dbReference type="SAM" id="Phobius"/>
    </source>
</evidence>
<feature type="domain" description="HAMP" evidence="17">
    <location>
        <begin position="431"/>
        <end position="453"/>
    </location>
</feature>
<proteinExistence type="predicted"/>
<dbReference type="EMBL" id="CCBN010000002">
    <property type="protein sequence ID" value="CDO52317.1"/>
    <property type="molecule type" value="Genomic_DNA"/>
</dbReference>
<dbReference type="Pfam" id="PF00072">
    <property type="entry name" value="Response_reg"/>
    <property type="match status" value="1"/>
</dbReference>
<dbReference type="PRINTS" id="PR00344">
    <property type="entry name" value="BCTRLSENSOR"/>
</dbReference>
<keyword evidence="7" id="KW-0547">Nucleotide-binding</keyword>
<dbReference type="PANTHER" id="PTHR43047">
    <property type="entry name" value="TWO-COMPONENT HISTIDINE PROTEIN KINASE"/>
    <property type="match status" value="1"/>
</dbReference>
<keyword evidence="9" id="KW-0067">ATP-binding</keyword>
<keyword evidence="19" id="KW-1185">Reference proteome</keyword>
<dbReference type="FunFam" id="1.10.287.130:FF:000004">
    <property type="entry name" value="Ethylene receptor 1"/>
    <property type="match status" value="1"/>
</dbReference>
<dbReference type="Gene3D" id="3.30.565.10">
    <property type="entry name" value="Histidine kinase-like ATPase, C-terminal domain"/>
    <property type="match status" value="1"/>
</dbReference>
<evidence type="ECO:0000256" key="9">
    <source>
        <dbReference type="ARBA" id="ARBA00022840"/>
    </source>
</evidence>
<evidence type="ECO:0000256" key="2">
    <source>
        <dbReference type="ARBA" id="ARBA00004370"/>
    </source>
</evidence>
<dbReference type="SUPFAM" id="SSF55874">
    <property type="entry name" value="ATPase domain of HSP90 chaperone/DNA topoisomerase II/histidine kinase"/>
    <property type="match status" value="1"/>
</dbReference>
<feature type="transmembrane region" description="Helical" evidence="14">
    <location>
        <begin position="56"/>
        <end position="75"/>
    </location>
</feature>
<comment type="caution">
    <text evidence="18">The sequence shown here is derived from an EMBL/GenBank/DDBJ whole genome shotgun (WGS) entry which is preliminary data.</text>
</comment>
<evidence type="ECO:0000256" key="8">
    <source>
        <dbReference type="ARBA" id="ARBA00022777"/>
    </source>
</evidence>
<comment type="subcellular location">
    <subcellularLocation>
        <location evidence="2">Membrane</location>
    </subcellularLocation>
</comment>
<dbReference type="OrthoDB" id="60033at2759"/>
<dbReference type="PROSITE" id="PS50109">
    <property type="entry name" value="HIS_KIN"/>
    <property type="match status" value="1"/>
</dbReference>
<dbReference type="AlphaFoldDB" id="A0A0J9X594"/>
<evidence type="ECO:0000256" key="6">
    <source>
        <dbReference type="ARBA" id="ARBA00022692"/>
    </source>
</evidence>
<keyword evidence="8 18" id="KW-0418">Kinase</keyword>
<evidence type="ECO:0000256" key="4">
    <source>
        <dbReference type="ARBA" id="ARBA00022553"/>
    </source>
</evidence>
<evidence type="ECO:0000259" key="15">
    <source>
        <dbReference type="PROSITE" id="PS50109"/>
    </source>
</evidence>
<keyword evidence="6 14" id="KW-0812">Transmembrane</keyword>
<keyword evidence="12 14" id="KW-0472">Membrane</keyword>
<dbReference type="InterPro" id="IPR011006">
    <property type="entry name" value="CheY-like_superfamily"/>
</dbReference>
<keyword evidence="5" id="KW-0808">Transferase</keyword>
<gene>
    <name evidence="18" type="ORF">BN980_GECA02s09228g</name>
</gene>
<dbReference type="Proteomes" id="UP000242525">
    <property type="component" value="Unassembled WGS sequence"/>
</dbReference>
<dbReference type="Gene3D" id="3.40.50.2300">
    <property type="match status" value="1"/>
</dbReference>
<dbReference type="InterPro" id="IPR003594">
    <property type="entry name" value="HATPase_dom"/>
</dbReference>
<evidence type="ECO:0000256" key="5">
    <source>
        <dbReference type="ARBA" id="ARBA00022679"/>
    </source>
</evidence>
<keyword evidence="4 13" id="KW-0597">Phosphoprotein</keyword>
<feature type="transmembrane region" description="Helical" evidence="14">
    <location>
        <begin position="335"/>
        <end position="359"/>
    </location>
</feature>
<keyword evidence="10 14" id="KW-1133">Transmembrane helix</keyword>
<dbReference type="Pfam" id="PF00512">
    <property type="entry name" value="HisKA"/>
    <property type="match status" value="1"/>
</dbReference>
<dbReference type="InterPro" id="IPR004358">
    <property type="entry name" value="Sig_transdc_His_kin-like_C"/>
</dbReference>
<dbReference type="SMART" id="SM00387">
    <property type="entry name" value="HATPase_c"/>
    <property type="match status" value="1"/>
</dbReference>
<dbReference type="Gene3D" id="1.10.287.130">
    <property type="match status" value="1"/>
</dbReference>
<feature type="modified residue" description="4-aspartylphosphate" evidence="13">
    <location>
        <position position="856"/>
    </location>
</feature>
<dbReference type="STRING" id="1173061.A0A0J9X594"/>
<dbReference type="GO" id="GO:0006950">
    <property type="term" value="P:response to stress"/>
    <property type="evidence" value="ECO:0007669"/>
    <property type="project" value="UniProtKB-ARBA"/>
</dbReference>
<dbReference type="InterPro" id="IPR003661">
    <property type="entry name" value="HisK_dim/P_dom"/>
</dbReference>
<dbReference type="CDD" id="cd16922">
    <property type="entry name" value="HATPase_EvgS-ArcB-TorS-like"/>
    <property type="match status" value="1"/>
</dbReference>
<evidence type="ECO:0000256" key="12">
    <source>
        <dbReference type="ARBA" id="ARBA00023136"/>
    </source>
</evidence>
<dbReference type="Gene3D" id="6.10.340.10">
    <property type="match status" value="1"/>
</dbReference>
<feature type="domain" description="Response regulatory" evidence="16">
    <location>
        <begin position="801"/>
        <end position="922"/>
    </location>
</feature>
<dbReference type="GO" id="GO:0009927">
    <property type="term" value="F:histidine phosphotransfer kinase activity"/>
    <property type="evidence" value="ECO:0007669"/>
    <property type="project" value="TreeGrafter"/>
</dbReference>
<dbReference type="SMART" id="SM00448">
    <property type="entry name" value="REC"/>
    <property type="match status" value="1"/>
</dbReference>
<protein>
    <recommendedName>
        <fullName evidence="3">histidine kinase</fullName>
        <ecNumber evidence="3">2.7.13.3</ecNumber>
    </recommendedName>
</protein>
<dbReference type="CDD" id="cd00082">
    <property type="entry name" value="HisKA"/>
    <property type="match status" value="1"/>
</dbReference>
<dbReference type="InterPro" id="IPR036097">
    <property type="entry name" value="HisK_dim/P_sf"/>
</dbReference>
<dbReference type="PANTHER" id="PTHR43047:SF72">
    <property type="entry name" value="OSMOSENSING HISTIDINE PROTEIN KINASE SLN1"/>
    <property type="match status" value="1"/>
</dbReference>
<evidence type="ECO:0000256" key="7">
    <source>
        <dbReference type="ARBA" id="ARBA00022741"/>
    </source>
</evidence>
<sequence>MRLKRKVHFGINLQLCCLVVISALVGLGVLSIVISVNNHSVVLDLRSESLTVIARLRAAQVTQVINAILGEIILISTRGFLQSILSSYYIGNQTIDPSSISDFHLILESTDNAVAGYIYSDSFEEILSSTRNETTSHSQFPSTLLPLEDPDSVNISYVNSLNAYMKGPVNVNGTFYLSFTRALTRNLPDFENTNQTFFQNIVGYLTVISHATSLLNVTKDFNLEESTKMSLIRLSGNQTRSQARKTTTPMNYSLVLPSDSCPSCFGKNITLSPRTPQYSALVDGIWGTTRGIQLSCCGKVAIAFAPVSSISKVWGVLIIQSQSVLYKPINTLRRILCVCVFSIGFGVCVATFLLSGWVVKPITRLQAATEQYNSNISKSKEYGKFWKFFTFRKRPNPDGPRNFSEKQSPYTSSAGSEFRIPEQVVTRKYIKDELTELTETFNEMTSELRKQYAVLEERVVQRTKEIKAAKVHAETANEAKSLFIANITHELRTPLNGILGMAAVSMEENDPENTREALKIIFKSGELLLRLLTDLLGFSKSQVDNMKLEPKGFLIAEVTAQLNAIFYEQSRSNKINFSIQVHNQNLFRLELLGDINRILQVVMNLVSNSFKFTPPDGEIAVDISASLLDGGDFNSFDELLQNFNTSSNFSLPARFNSIHLTISVRDNGPGIAPHLQSKIFDPFVQGDLGMSEKRGGVGLGLSICVQLAHLMNGQISLDSELGRGSTFSFSIPLHVIRVLDLKEVGSMPVNSAISPSSCAKIFPAILDHSPDDSDDHAQKSSDSVVQDSSLQCVSRPFENISVLIAEDNKVNQEVLLRMLKLEGISNMIVAKDGFEAVNAVKAQMQDKKSFDIIFMDIQMPNLDGKQATEIIRNELHYQGTIIAVSAFTDHSNIEDCLAVGMNHFLAKPLRRPQLHSLLEDLQNWRPSE</sequence>
<feature type="transmembrane region" description="Helical" evidence="14">
    <location>
        <begin position="12"/>
        <end position="36"/>
    </location>
</feature>
<evidence type="ECO:0000313" key="18">
    <source>
        <dbReference type="EMBL" id="CDO52317.1"/>
    </source>
</evidence>
<dbReference type="PROSITE" id="PS50885">
    <property type="entry name" value="HAMP"/>
    <property type="match status" value="1"/>
</dbReference>
<evidence type="ECO:0000256" key="13">
    <source>
        <dbReference type="PROSITE-ProRule" id="PRU00169"/>
    </source>
</evidence>
<reference evidence="18" key="1">
    <citation type="submission" date="2014-03" db="EMBL/GenBank/DDBJ databases">
        <authorList>
            <person name="Casaregola S."/>
        </authorList>
    </citation>
    <scope>NUCLEOTIDE SEQUENCE [LARGE SCALE GENOMIC DNA]</scope>
    <source>
        <strain evidence="18">CLIB 918</strain>
    </source>
</reference>
<accession>A0A0J9X594</accession>
<dbReference type="GO" id="GO:0000155">
    <property type="term" value="F:phosphorelay sensor kinase activity"/>
    <property type="evidence" value="ECO:0007669"/>
    <property type="project" value="InterPro"/>
</dbReference>
<dbReference type="InterPro" id="IPR036890">
    <property type="entry name" value="HATPase_C_sf"/>
</dbReference>
<comment type="catalytic activity">
    <reaction evidence="1">
        <text>ATP + protein L-histidine = ADP + protein N-phospho-L-histidine.</text>
        <dbReference type="EC" id="2.7.13.3"/>
    </reaction>
</comment>
<dbReference type="CDD" id="cd17546">
    <property type="entry name" value="REC_hyHK_CKI1_RcsC-like"/>
    <property type="match status" value="1"/>
</dbReference>
<keyword evidence="11" id="KW-0902">Two-component regulatory system</keyword>
<feature type="domain" description="Histidine kinase" evidence="15">
    <location>
        <begin position="486"/>
        <end position="735"/>
    </location>
</feature>
<dbReference type="GO" id="GO:0005886">
    <property type="term" value="C:plasma membrane"/>
    <property type="evidence" value="ECO:0007669"/>
    <property type="project" value="TreeGrafter"/>
</dbReference>
<evidence type="ECO:0000256" key="3">
    <source>
        <dbReference type="ARBA" id="ARBA00012438"/>
    </source>
</evidence>
<name>A0A0J9X594_GEOCN</name>
<dbReference type="EC" id="2.7.13.3" evidence="3"/>
<evidence type="ECO:0000256" key="10">
    <source>
        <dbReference type="ARBA" id="ARBA00022989"/>
    </source>
</evidence>
<dbReference type="PROSITE" id="PS50110">
    <property type="entry name" value="RESPONSE_REGULATORY"/>
    <property type="match status" value="1"/>
</dbReference>